<keyword evidence="1" id="KW-0472">Membrane</keyword>
<reference evidence="2 3" key="1">
    <citation type="submission" date="2016-10" db="EMBL/GenBank/DDBJ databases">
        <authorList>
            <person name="de Groot N.N."/>
        </authorList>
    </citation>
    <scope>NUCLEOTIDE SEQUENCE [LARGE SCALE GENOMIC DNA]</scope>
    <source>
        <strain evidence="2 3">CGMCC 1.10076</strain>
    </source>
</reference>
<organism evidence="2 3">
    <name type="scientific">Flavobacterium noncentrifugens</name>
    <dbReference type="NCBI Taxonomy" id="1128970"/>
    <lineage>
        <taxon>Bacteria</taxon>
        <taxon>Pseudomonadati</taxon>
        <taxon>Bacteroidota</taxon>
        <taxon>Flavobacteriia</taxon>
        <taxon>Flavobacteriales</taxon>
        <taxon>Flavobacteriaceae</taxon>
        <taxon>Flavobacterium</taxon>
    </lineage>
</organism>
<evidence type="ECO:0000313" key="3">
    <source>
        <dbReference type="Proteomes" id="UP000199580"/>
    </source>
</evidence>
<evidence type="ECO:0000313" key="2">
    <source>
        <dbReference type="EMBL" id="SDJ93838.1"/>
    </source>
</evidence>
<protein>
    <submittedName>
        <fullName evidence="2">Uncharacterized protein</fullName>
    </submittedName>
</protein>
<dbReference type="AlphaFoldDB" id="A0A1G8XTI6"/>
<dbReference type="STRING" id="1128970.SAMN04487935_2058"/>
<evidence type="ECO:0000256" key="1">
    <source>
        <dbReference type="SAM" id="Phobius"/>
    </source>
</evidence>
<keyword evidence="1" id="KW-0812">Transmembrane</keyword>
<proteinExistence type="predicted"/>
<accession>A0A1G8XTI6</accession>
<name>A0A1G8XTI6_9FLAO</name>
<sequence length="53" mass="6010">MFLAAGMAFYEQSKPQPDIYITVAGILLFLLGVMWYSSKTPSKNQDHDEDNVQ</sequence>
<dbReference type="Proteomes" id="UP000199580">
    <property type="component" value="Unassembled WGS sequence"/>
</dbReference>
<keyword evidence="1" id="KW-1133">Transmembrane helix</keyword>
<keyword evidence="3" id="KW-1185">Reference proteome</keyword>
<dbReference type="EMBL" id="FNEZ01000003">
    <property type="protein sequence ID" value="SDJ93838.1"/>
    <property type="molecule type" value="Genomic_DNA"/>
</dbReference>
<feature type="transmembrane region" description="Helical" evidence="1">
    <location>
        <begin position="19"/>
        <end position="37"/>
    </location>
</feature>
<gene>
    <name evidence="2" type="ORF">SAMN04487935_2058</name>
</gene>